<proteinExistence type="predicted"/>
<dbReference type="EMBL" id="ATMH01007131">
    <property type="protein sequence ID" value="EPY24536.1"/>
    <property type="molecule type" value="Genomic_DNA"/>
</dbReference>
<dbReference type="GO" id="GO:0008237">
    <property type="term" value="F:metallopeptidase activity"/>
    <property type="evidence" value="ECO:0007669"/>
    <property type="project" value="InterPro"/>
</dbReference>
<dbReference type="InterPro" id="IPR012984">
    <property type="entry name" value="PROCT"/>
</dbReference>
<comment type="caution">
    <text evidence="3">The sequence shown here is derived from an EMBL/GenBank/DDBJ whole genome shotgun (WGS) entry which is preliminary data.</text>
</comment>
<dbReference type="PANTHER" id="PTHR11140">
    <property type="entry name" value="PRE-MRNA SPLICING FACTOR PRP8"/>
    <property type="match status" value="1"/>
</dbReference>
<dbReference type="SUPFAM" id="SSF53098">
    <property type="entry name" value="Ribonuclease H-like"/>
    <property type="match status" value="2"/>
</dbReference>
<name>S9VBZ9_9TRYP</name>
<evidence type="ECO:0000256" key="1">
    <source>
        <dbReference type="SAM" id="MobiDB-lite"/>
    </source>
</evidence>
<feature type="domain" description="JAB1/MPN/MOV34 metalloenzyme" evidence="2">
    <location>
        <begin position="1330"/>
        <end position="1466"/>
    </location>
</feature>
<dbReference type="Gene3D" id="3.30.43.40">
    <property type="entry name" value="Pre-mRNA-processing-splicing factor 8, U5-snRNA-binding domain"/>
    <property type="match status" value="1"/>
</dbReference>
<sequence>MDEQKRQQRHLSGQDPDIISAQDGPEILRMMANWLRDRGFERIGFPEASKTVELSLLQLSLNRLRDQHNVANRLTADQREEQTRIEQAFNAPHEALSRIIDALARQRRFKDVDVEYMDNFSHLYPIYSVGPAEKMVDSFLDQYLWYKAMNQQRLFPNWVKPSDVEPAPQLVHKFCEGINNSPDIWDVSHDESVVLLQSNLEEVFYENVDWNFFRPFLELIMDEALVDYIVSRHNIRLKFKDMEYDHHKGLIRGFMFSSFLAQYWGLIMDVLLLGTQRSQEIAGTSKKPNPFMSFMRDPFLATSHPIRGYCRYRSEIFVLLKYSKAEADEVRRRYLEETNTDPEMRAKNGSVYGFKNTKQWPRDARMRLFLSDVNLARAVLYEFRGRLPPALGDLQEQNSFVSVYSKDNPNLLFDIAGFSLRLLPVARTEDEVLESESMWSLRNHSTRDITCRAFLQVSKEHVEIIRNKARRMVMMVGSTTFHSIAAKWNALLTEIVPYYREAILGSEEVQIALARAEHRMQSRVMMTLNSRSKSRFPPAMFYAPSDLGGLGMLSVGHSLIPAKDTVYSQTTSTGVQFFYAGLLNSENTPIPNILQYYTPWETEIKESERAWSEFRAREREAKATGGRVSLDDIEDIIDKGIPRIRVRFSRHAPLFHFDSGFRARMEFQRYQSGKYLKNWWFHIEHDGNICGGVLEKYRADMNIALGGVEAILEHSLFKGTGFPSWEGIEFSTSGGFENSFKDARLAKQQRQGLTKVPNQRFALWWSPTINRSDVQAGFESKVETTGVFMFGKLETIKKSLIKIFSGSTWEKCHGSITNDVASKLKQMMVEFGASTVTLQQQHPQKSYTFTSSAADIVMVSGARWPITTKPSVLSDSNGDQYANLTTAKFWIDVQLRWGNYDNHNIAEYAKKKFFEYSNAKMYPFPAGIVIAVDLAYNCHSAFGYWIPGLKPFMTKLLSEIMKNNIALTNLRDRMKKDLGLTSSTPTEASLSDTNLAEIFSPEMRTWIVDDSHAYVTSEQPSPDGGKKFKSENGAVLLFEPLTGVLRMTIMHKSVFAGQKRRSKLAREKAAEEIASWIRSMPEAERPAKIIVTRSRFRQTLHNMLVDYPNIIIGHSELNLPLPMILSHNRLVDLRISALESKGWEFCIYDDWLQTLQFQPMTCFDLLNLILRGYHVNLQHTRQVLEPDLTVEHLPSHFWPNYTSRHEWEKVSTRLQEMIIADAARRMGVGPKDFTEKEKVGILPGKKLTSIEVQEEEMKDLENMRKTKLAEAKTVEVVNASGDITKRKVRAAFDFGSDAIDNNWRPRYLADAAFLNERTPITVDVEVGVTAASDQLIFPESMIQQLLGSCDVNVQCCAYMFGHALPGTPHIKEVLCLMLPPQSGTTRGTRTAARIPHDAPILRDNNLVLLGILRVSGAEPLVTSHDLAMQGRLLATNEGIETEGLISAIFSIAEDGVTVRCCSTTREGIVWAETQYETVLAQSVDEVDPSFYAPCSGKLLPEAQGFFLVPSERSWNYFFRPYWKETSDFHVCVDVPMTFFSAAHRPEHYLNFVRITDREDAIDAADEDDLFDNETGNAKNK</sequence>
<dbReference type="Gene3D" id="3.40.140.10">
    <property type="entry name" value="Cytidine Deaminase, domain 2"/>
    <property type="match status" value="1"/>
</dbReference>
<keyword evidence="4" id="KW-1185">Reference proteome</keyword>
<organism evidence="3 4">
    <name type="scientific">Strigomonas culicis</name>
    <dbReference type="NCBI Taxonomy" id="28005"/>
    <lineage>
        <taxon>Eukaryota</taxon>
        <taxon>Discoba</taxon>
        <taxon>Euglenozoa</taxon>
        <taxon>Kinetoplastea</taxon>
        <taxon>Metakinetoplastina</taxon>
        <taxon>Trypanosomatida</taxon>
        <taxon>Trypanosomatidae</taxon>
        <taxon>Strigomonadinae</taxon>
        <taxon>Strigomonas</taxon>
    </lineage>
</organism>
<protein>
    <submittedName>
        <fullName evidence="3">Pre-mRNA-processing factor 8</fullName>
    </submittedName>
</protein>
<dbReference type="Pfam" id="PF08084">
    <property type="entry name" value="PROCT"/>
    <property type="match status" value="1"/>
</dbReference>
<dbReference type="InterPro" id="IPR012337">
    <property type="entry name" value="RNaseH-like_sf"/>
</dbReference>
<dbReference type="GO" id="GO:0071013">
    <property type="term" value="C:catalytic step 2 spliceosome"/>
    <property type="evidence" value="ECO:0007669"/>
    <property type="project" value="TreeGrafter"/>
</dbReference>
<dbReference type="GO" id="GO:0017070">
    <property type="term" value="F:U6 snRNA binding"/>
    <property type="evidence" value="ECO:0007669"/>
    <property type="project" value="InterPro"/>
</dbReference>
<dbReference type="Gene3D" id="1.20.80.40">
    <property type="match status" value="1"/>
</dbReference>
<dbReference type="Proteomes" id="UP000015354">
    <property type="component" value="Unassembled WGS sequence"/>
</dbReference>
<dbReference type="InterPro" id="IPR019582">
    <property type="entry name" value="RRM_spliceosomal_PrP8"/>
</dbReference>
<dbReference type="Pfam" id="PF10598">
    <property type="entry name" value="RRM_4"/>
    <property type="match status" value="1"/>
</dbReference>
<dbReference type="Pfam" id="PF10596">
    <property type="entry name" value="U6-snRNA_bdg"/>
    <property type="match status" value="1"/>
</dbReference>
<dbReference type="InterPro" id="IPR019580">
    <property type="entry name" value="Prp8_U6-snRNA-bd"/>
</dbReference>
<evidence type="ECO:0000313" key="4">
    <source>
        <dbReference type="Proteomes" id="UP000015354"/>
    </source>
</evidence>
<dbReference type="InterPro" id="IPR000555">
    <property type="entry name" value="JAMM/MPN+_dom"/>
</dbReference>
<dbReference type="GO" id="GO:0005682">
    <property type="term" value="C:U5 snRNP"/>
    <property type="evidence" value="ECO:0007669"/>
    <property type="project" value="TreeGrafter"/>
</dbReference>
<accession>S9VBZ9</accession>
<dbReference type="InterPro" id="IPR021983">
    <property type="entry name" value="PRP8_domainIV"/>
</dbReference>
<dbReference type="InterPro" id="IPR043173">
    <property type="entry name" value="Prp8_domainIV_fingers"/>
</dbReference>
<dbReference type="PANTHER" id="PTHR11140:SF0">
    <property type="entry name" value="PRE-MRNA-PROCESSING-SPLICING FACTOR 8"/>
    <property type="match status" value="1"/>
</dbReference>
<dbReference type="OrthoDB" id="1931567at2759"/>
<reference evidence="3 4" key="1">
    <citation type="journal article" date="2013" name="PLoS ONE">
        <title>Predicting the Proteins of Angomonas deanei, Strigomonas culicis and Their Respective Endosymbionts Reveals New Aspects of the Trypanosomatidae Family.</title>
        <authorList>
            <person name="Motta M.C."/>
            <person name="Martins A.C."/>
            <person name="de Souza S.S."/>
            <person name="Catta-Preta C.M."/>
            <person name="Silva R."/>
            <person name="Klein C.C."/>
            <person name="de Almeida L.G."/>
            <person name="de Lima Cunha O."/>
            <person name="Ciapina L.P."/>
            <person name="Brocchi M."/>
            <person name="Colabardini A.C."/>
            <person name="de Araujo Lima B."/>
            <person name="Machado C.R."/>
            <person name="de Almeida Soares C.M."/>
            <person name="Probst C.M."/>
            <person name="de Menezes C.B."/>
            <person name="Thompson C.E."/>
            <person name="Bartholomeu D.C."/>
            <person name="Gradia D.F."/>
            <person name="Pavoni D.P."/>
            <person name="Grisard E.C."/>
            <person name="Fantinatti-Garboggini F."/>
            <person name="Marchini F.K."/>
            <person name="Rodrigues-Luiz G.F."/>
            <person name="Wagner G."/>
            <person name="Goldman G.H."/>
            <person name="Fietto J.L."/>
            <person name="Elias M.C."/>
            <person name="Goldman M.H."/>
            <person name="Sagot M.F."/>
            <person name="Pereira M."/>
            <person name="Stoco P.H."/>
            <person name="de Mendonca-Neto R.P."/>
            <person name="Teixeira S.M."/>
            <person name="Maciel T.E."/>
            <person name="de Oliveira Mendes T.A."/>
            <person name="Urmenyi T.P."/>
            <person name="de Souza W."/>
            <person name="Schenkman S."/>
            <person name="de Vasconcelos A.T."/>
        </authorList>
    </citation>
    <scope>NUCLEOTIDE SEQUENCE [LARGE SCALE GENOMIC DNA]</scope>
</reference>
<dbReference type="Gene3D" id="3.90.1570.40">
    <property type="match status" value="1"/>
</dbReference>
<dbReference type="GO" id="GO:0030620">
    <property type="term" value="F:U2 snRNA binding"/>
    <property type="evidence" value="ECO:0007669"/>
    <property type="project" value="TreeGrafter"/>
</dbReference>
<dbReference type="Pfam" id="PF12134">
    <property type="entry name" value="PRP8_domainIV"/>
    <property type="match status" value="1"/>
</dbReference>
<evidence type="ECO:0000259" key="2">
    <source>
        <dbReference type="SMART" id="SM00232"/>
    </source>
</evidence>
<dbReference type="GO" id="GO:0000244">
    <property type="term" value="P:spliceosomal tri-snRNP complex assembly"/>
    <property type="evidence" value="ECO:0007669"/>
    <property type="project" value="TreeGrafter"/>
</dbReference>
<dbReference type="Pfam" id="PF10597">
    <property type="entry name" value="U5_2-snRNA_bdg"/>
    <property type="match status" value="1"/>
</dbReference>
<dbReference type="InterPro" id="IPR027652">
    <property type="entry name" value="PRP8"/>
</dbReference>
<dbReference type="InterPro" id="IPR043172">
    <property type="entry name" value="Prp8_domainIV_palm"/>
</dbReference>
<dbReference type="InterPro" id="IPR019581">
    <property type="entry name" value="Prp8_U5-snRNA-bd"/>
</dbReference>
<dbReference type="SMART" id="SM00232">
    <property type="entry name" value="JAB_MPN"/>
    <property type="match status" value="1"/>
</dbReference>
<feature type="region of interest" description="Disordered" evidence="1">
    <location>
        <begin position="1"/>
        <end position="20"/>
    </location>
</feature>
<evidence type="ECO:0000313" key="3">
    <source>
        <dbReference type="EMBL" id="EPY24536.1"/>
    </source>
</evidence>
<dbReference type="InterPro" id="IPR042516">
    <property type="entry name" value="Prp8_U5-snRNA-bd_sf"/>
</dbReference>
<dbReference type="GO" id="GO:0097157">
    <property type="term" value="F:pre-mRNA intronic binding"/>
    <property type="evidence" value="ECO:0007669"/>
    <property type="project" value="TreeGrafter"/>
</dbReference>
<dbReference type="GO" id="GO:0030623">
    <property type="term" value="F:U5 snRNA binding"/>
    <property type="evidence" value="ECO:0007669"/>
    <property type="project" value="InterPro"/>
</dbReference>
<gene>
    <name evidence="3" type="ORF">STCU_07131</name>
</gene>
<dbReference type="Gene3D" id="3.30.420.230">
    <property type="match status" value="1"/>
</dbReference>
<dbReference type="GO" id="GO:0030619">
    <property type="term" value="F:U1 snRNA binding"/>
    <property type="evidence" value="ECO:0007669"/>
    <property type="project" value="TreeGrafter"/>
</dbReference>